<evidence type="ECO:0000256" key="5">
    <source>
        <dbReference type="PIRSR" id="PIRSR005902-1"/>
    </source>
</evidence>
<gene>
    <name evidence="6" type="ORF">FFLO_05311</name>
</gene>
<evidence type="ECO:0008006" key="8">
    <source>
        <dbReference type="Google" id="ProtNLM"/>
    </source>
</evidence>
<keyword evidence="3 5" id="KW-0479">Metal-binding</keyword>
<dbReference type="PANTHER" id="PTHR10060:SF15">
    <property type="entry name" value="DEOXYRIBONUCLEASE TATDN1"/>
    <property type="match status" value="1"/>
</dbReference>
<accession>A0A8K0JHL6</accession>
<sequence length="304" mass="33754">MFLGRYRGKQLHEADLDHVVQRAKDRGVKRMMITGTSLESSKQALELARRYDLHATVGCHPTSTAEMDSHETGIDGYKRDLEALIDSEVAKGAGSRMVAIGEIGLDYDRLHHSPADTQRRHLPYLLSLAEKYGLPMFLHSRHPDAHKDLVKVFKAAGWEKGAQQSRGRTGVVHSFTGSREEMEELLEYGLYIGINGCSLKTQENLEVVRAVPLDRIMLETDAPWCSVTTTAASHAYLPKDGPYVAVEKTKTLKPGGQTGVKGRNEPADVTTIAWVVAQVKGIPVDELAKAAWENSLRVFWPDRL</sequence>
<keyword evidence="7" id="KW-1185">Reference proteome</keyword>
<dbReference type="EMBL" id="JABELV010000130">
    <property type="protein sequence ID" value="KAG7529955.1"/>
    <property type="molecule type" value="Genomic_DNA"/>
</dbReference>
<evidence type="ECO:0000256" key="3">
    <source>
        <dbReference type="ARBA" id="ARBA00022723"/>
    </source>
</evidence>
<feature type="binding site" evidence="5">
    <location>
        <position position="102"/>
    </location>
    <ligand>
        <name>a divalent metal cation</name>
        <dbReference type="ChEBI" id="CHEBI:60240"/>
        <label>1</label>
    </ligand>
</feature>
<dbReference type="InterPro" id="IPR018228">
    <property type="entry name" value="DNase_TatD-rel_CS"/>
</dbReference>
<name>A0A8K0JHL6_9TREE</name>
<evidence type="ECO:0000256" key="1">
    <source>
        <dbReference type="ARBA" id="ARBA00009275"/>
    </source>
</evidence>
<evidence type="ECO:0000313" key="7">
    <source>
        <dbReference type="Proteomes" id="UP000812966"/>
    </source>
</evidence>
<protein>
    <recommendedName>
        <fullName evidence="8">Mg-dependent DNase</fullName>
    </recommendedName>
</protein>
<dbReference type="Proteomes" id="UP000812966">
    <property type="component" value="Unassembled WGS sequence"/>
</dbReference>
<dbReference type="AlphaFoldDB" id="A0A8K0JHL6"/>
<dbReference type="CDD" id="cd01310">
    <property type="entry name" value="TatD_DNAse"/>
    <property type="match status" value="1"/>
</dbReference>
<comment type="caution">
    <text evidence="6">The sequence shown here is derived from an EMBL/GenBank/DDBJ whole genome shotgun (WGS) entry which is preliminary data.</text>
</comment>
<evidence type="ECO:0000313" key="6">
    <source>
        <dbReference type="EMBL" id="KAG7529955.1"/>
    </source>
</evidence>
<dbReference type="InterPro" id="IPR001130">
    <property type="entry name" value="TatD-like"/>
</dbReference>
<keyword evidence="4" id="KW-0378">Hydrolase</keyword>
<keyword evidence="2" id="KW-0540">Nuclease</keyword>
<dbReference type="InterPro" id="IPR050891">
    <property type="entry name" value="TatD-type_Hydrolase"/>
</dbReference>
<evidence type="ECO:0000256" key="2">
    <source>
        <dbReference type="ARBA" id="ARBA00022722"/>
    </source>
</evidence>
<dbReference type="Pfam" id="PF01026">
    <property type="entry name" value="TatD_DNase"/>
    <property type="match status" value="1"/>
</dbReference>
<proteinExistence type="inferred from homology"/>
<dbReference type="PIRSF" id="PIRSF005902">
    <property type="entry name" value="DNase_TatD"/>
    <property type="match status" value="1"/>
</dbReference>
<dbReference type="GO" id="GO:0005829">
    <property type="term" value="C:cytosol"/>
    <property type="evidence" value="ECO:0007669"/>
    <property type="project" value="TreeGrafter"/>
</dbReference>
<feature type="binding site" evidence="5">
    <location>
        <position position="221"/>
    </location>
    <ligand>
        <name>a divalent metal cation</name>
        <dbReference type="ChEBI" id="CHEBI:60240"/>
        <label>1</label>
    </ligand>
</feature>
<comment type="similarity">
    <text evidence="1">Belongs to the metallo-dependent hydrolases superfamily. TatD-type hydrolase family.</text>
</comment>
<evidence type="ECO:0000256" key="4">
    <source>
        <dbReference type="ARBA" id="ARBA00022801"/>
    </source>
</evidence>
<dbReference type="PANTHER" id="PTHR10060">
    <property type="entry name" value="TATD FAMILY DEOXYRIBONUCLEASE"/>
    <property type="match status" value="1"/>
</dbReference>
<dbReference type="GO" id="GO:0046872">
    <property type="term" value="F:metal ion binding"/>
    <property type="evidence" value="ECO:0007669"/>
    <property type="project" value="UniProtKB-KW"/>
</dbReference>
<feature type="binding site" evidence="5">
    <location>
        <position position="139"/>
    </location>
    <ligand>
        <name>a divalent metal cation</name>
        <dbReference type="ChEBI" id="CHEBI:60240"/>
        <label>2</label>
    </ligand>
</feature>
<organism evidence="6 7">
    <name type="scientific">Filobasidium floriforme</name>
    <dbReference type="NCBI Taxonomy" id="5210"/>
    <lineage>
        <taxon>Eukaryota</taxon>
        <taxon>Fungi</taxon>
        <taxon>Dikarya</taxon>
        <taxon>Basidiomycota</taxon>
        <taxon>Agaricomycotina</taxon>
        <taxon>Tremellomycetes</taxon>
        <taxon>Filobasidiales</taxon>
        <taxon>Filobasidiaceae</taxon>
        <taxon>Filobasidium</taxon>
    </lineage>
</organism>
<dbReference type="PROSITE" id="PS01091">
    <property type="entry name" value="TATD_3"/>
    <property type="match status" value="1"/>
</dbReference>
<dbReference type="InterPro" id="IPR032466">
    <property type="entry name" value="Metal_Hydrolase"/>
</dbReference>
<feature type="binding site" evidence="5">
    <location>
        <position position="173"/>
    </location>
    <ligand>
        <name>a divalent metal cation</name>
        <dbReference type="ChEBI" id="CHEBI:60240"/>
        <label>2</label>
    </ligand>
</feature>
<reference evidence="6" key="1">
    <citation type="submission" date="2020-04" db="EMBL/GenBank/DDBJ databases">
        <title>Analysis of mating type loci in Filobasidium floriforme.</title>
        <authorList>
            <person name="Nowrousian M."/>
        </authorList>
    </citation>
    <scope>NUCLEOTIDE SEQUENCE</scope>
    <source>
        <strain evidence="6">CBS 6242</strain>
    </source>
</reference>
<dbReference type="GO" id="GO:0008296">
    <property type="term" value="F:3'-5'-DNA exonuclease activity"/>
    <property type="evidence" value="ECO:0007669"/>
    <property type="project" value="TreeGrafter"/>
</dbReference>
<dbReference type="Gene3D" id="3.20.20.140">
    <property type="entry name" value="Metal-dependent hydrolases"/>
    <property type="match status" value="1"/>
</dbReference>
<dbReference type="SUPFAM" id="SSF51556">
    <property type="entry name" value="Metallo-dependent hydrolases"/>
    <property type="match status" value="1"/>
</dbReference>